<proteinExistence type="predicted"/>
<feature type="compositionally biased region" description="Pro residues" evidence="1">
    <location>
        <begin position="288"/>
        <end position="306"/>
    </location>
</feature>
<evidence type="ECO:0000313" key="3">
    <source>
        <dbReference type="RefSeq" id="XP_004397978.1"/>
    </source>
</evidence>
<feature type="compositionally biased region" description="Low complexity" evidence="1">
    <location>
        <begin position="277"/>
        <end position="287"/>
    </location>
</feature>
<feature type="region of interest" description="Disordered" evidence="1">
    <location>
        <begin position="256"/>
        <end position="306"/>
    </location>
</feature>
<organism evidence="2 3">
    <name type="scientific">Odobenus rosmarus divergens</name>
    <name type="common">Pacific walrus</name>
    <dbReference type="NCBI Taxonomy" id="9708"/>
    <lineage>
        <taxon>Eukaryota</taxon>
        <taxon>Metazoa</taxon>
        <taxon>Chordata</taxon>
        <taxon>Craniata</taxon>
        <taxon>Vertebrata</taxon>
        <taxon>Euteleostomi</taxon>
        <taxon>Mammalia</taxon>
        <taxon>Eutheria</taxon>
        <taxon>Laurasiatheria</taxon>
        <taxon>Carnivora</taxon>
        <taxon>Caniformia</taxon>
        <taxon>Pinnipedia</taxon>
        <taxon>Odobenidae</taxon>
        <taxon>Odobenus</taxon>
    </lineage>
</organism>
<sequence length="306" mass="32363">MEADKSQDLQSASQTQKKATGREEDGERSSSSNQRREAGCPPGPDSYPDPKRPPGSRAALALGAAGASRAAADPALRRERLRPSGAALLTPRASCGSQAGAAASPASLPLARLPGSIRITSWSKYAGQPENQSRHNQRLVNCHTGLPNLKSEEAHCARSSKLTFSAGWGSGPSQWGAPQRGLSGASANRSAAAPINPPFVRPARPPPPPQHQRPIVRLAGPRDLPFSNSRFCPGQFERKFLTDNLPQIDRFVRNDLREGSKKPPARRLGRRRGLDVPSAAALPSAPRAGPPQTPAGVPSAPPPRTC</sequence>
<feature type="region of interest" description="Disordered" evidence="1">
    <location>
        <begin position="166"/>
        <end position="230"/>
    </location>
</feature>
<evidence type="ECO:0000313" key="2">
    <source>
        <dbReference type="Proteomes" id="UP000245340"/>
    </source>
</evidence>
<feature type="compositionally biased region" description="Low complexity" evidence="1">
    <location>
        <begin position="93"/>
        <end position="109"/>
    </location>
</feature>
<name>A0A9B0GES7_ODORO</name>
<feature type="compositionally biased region" description="Basic and acidic residues" evidence="1">
    <location>
        <begin position="20"/>
        <end position="38"/>
    </location>
</feature>
<dbReference type="Proteomes" id="UP000245340">
    <property type="component" value="Unplaced"/>
</dbReference>
<accession>A0A9B0GES7</accession>
<feature type="compositionally biased region" description="Low complexity" evidence="1">
    <location>
        <begin position="55"/>
        <end position="74"/>
    </location>
</feature>
<dbReference type="AlphaFoldDB" id="A0A9B0GES7"/>
<evidence type="ECO:0000256" key="1">
    <source>
        <dbReference type="SAM" id="MobiDB-lite"/>
    </source>
</evidence>
<gene>
    <name evidence="3" type="primary">LOC101374092</name>
</gene>
<feature type="compositionally biased region" description="Pro residues" evidence="1">
    <location>
        <begin position="195"/>
        <end position="211"/>
    </location>
</feature>
<protein>
    <submittedName>
        <fullName evidence="3">Uncharacterized protein LOC101374092</fullName>
    </submittedName>
</protein>
<reference evidence="3" key="1">
    <citation type="submission" date="2025-08" db="UniProtKB">
        <authorList>
            <consortium name="RefSeq"/>
        </authorList>
    </citation>
    <scope>IDENTIFICATION</scope>
</reference>
<keyword evidence="2" id="KW-1185">Reference proteome</keyword>
<feature type="compositionally biased region" description="Polar residues" evidence="1">
    <location>
        <begin position="8"/>
        <end position="18"/>
    </location>
</feature>
<feature type="region of interest" description="Disordered" evidence="1">
    <location>
        <begin position="1"/>
        <end position="109"/>
    </location>
</feature>
<dbReference type="RefSeq" id="XP_004397978.1">
    <property type="nucleotide sequence ID" value="XM_004397921.1"/>
</dbReference>